<dbReference type="Proteomes" id="UP000887572">
    <property type="component" value="Unplaced"/>
</dbReference>
<accession>A0A914HZX5</accession>
<feature type="chain" id="PRO_5036941823" evidence="1">
    <location>
        <begin position="21"/>
        <end position="80"/>
    </location>
</feature>
<dbReference type="WBParaSite" id="Gr19_v10_g5623.t1">
    <property type="protein sequence ID" value="Gr19_v10_g5623.t1"/>
    <property type="gene ID" value="Gr19_v10_g5623"/>
</dbReference>
<evidence type="ECO:0000313" key="2">
    <source>
        <dbReference type="Proteomes" id="UP000887572"/>
    </source>
</evidence>
<keyword evidence="2" id="KW-1185">Reference proteome</keyword>
<organism evidence="2 3">
    <name type="scientific">Globodera rostochiensis</name>
    <name type="common">Golden nematode worm</name>
    <name type="synonym">Heterodera rostochiensis</name>
    <dbReference type="NCBI Taxonomy" id="31243"/>
    <lineage>
        <taxon>Eukaryota</taxon>
        <taxon>Metazoa</taxon>
        <taxon>Ecdysozoa</taxon>
        <taxon>Nematoda</taxon>
        <taxon>Chromadorea</taxon>
        <taxon>Rhabditida</taxon>
        <taxon>Tylenchina</taxon>
        <taxon>Tylenchomorpha</taxon>
        <taxon>Tylenchoidea</taxon>
        <taxon>Heteroderidae</taxon>
        <taxon>Heteroderinae</taxon>
        <taxon>Globodera</taxon>
    </lineage>
</organism>
<protein>
    <submittedName>
        <fullName evidence="3">Secreted protein</fullName>
    </submittedName>
</protein>
<reference evidence="3" key="1">
    <citation type="submission" date="2022-11" db="UniProtKB">
        <authorList>
            <consortium name="WormBaseParasite"/>
        </authorList>
    </citation>
    <scope>IDENTIFICATION</scope>
</reference>
<name>A0A914HZX5_GLORO</name>
<keyword evidence="1" id="KW-0732">Signal</keyword>
<evidence type="ECO:0000313" key="3">
    <source>
        <dbReference type="WBParaSite" id="Gr19_v10_g5623.t1"/>
    </source>
</evidence>
<dbReference type="AlphaFoldDB" id="A0A914HZX5"/>
<evidence type="ECO:0000256" key="1">
    <source>
        <dbReference type="SAM" id="SignalP"/>
    </source>
</evidence>
<sequence length="80" mass="8645">MNFVRFFLLVLFISSDSLRGQMPPQNGSGTEQFFVKIGSSCYLRCRRRDSSCPNPGGPCEVMNNTNICAGVVIAIGGGQP</sequence>
<proteinExistence type="predicted"/>
<feature type="signal peptide" evidence="1">
    <location>
        <begin position="1"/>
        <end position="20"/>
    </location>
</feature>